<accession>A0A6J5NNA0</accession>
<feature type="coiled-coil region" evidence="1">
    <location>
        <begin position="667"/>
        <end position="706"/>
    </location>
</feature>
<keyword evidence="2" id="KW-0812">Transmembrane</keyword>
<evidence type="ECO:0000256" key="2">
    <source>
        <dbReference type="SAM" id="Phobius"/>
    </source>
</evidence>
<protein>
    <submittedName>
        <fullName evidence="4">Bacteriophage lambda, GpH, tail tape measure, C-terminal</fullName>
    </submittedName>
</protein>
<dbReference type="EMBL" id="LR796671">
    <property type="protein sequence ID" value="CAB4158635.1"/>
    <property type="molecule type" value="Genomic_DNA"/>
</dbReference>
<organism evidence="4">
    <name type="scientific">uncultured Caudovirales phage</name>
    <dbReference type="NCBI Taxonomy" id="2100421"/>
    <lineage>
        <taxon>Viruses</taxon>
        <taxon>Duplodnaviria</taxon>
        <taxon>Heunggongvirae</taxon>
        <taxon>Uroviricota</taxon>
        <taxon>Caudoviricetes</taxon>
        <taxon>Peduoviridae</taxon>
        <taxon>Maltschvirus</taxon>
        <taxon>Maltschvirus maltsch</taxon>
    </lineage>
</organism>
<gene>
    <name evidence="4" type="ORF">UFOVP700_22</name>
</gene>
<dbReference type="Pfam" id="PF09718">
    <property type="entry name" value="Tape_meas_lam_C"/>
    <property type="match status" value="1"/>
</dbReference>
<reference evidence="4" key="1">
    <citation type="submission" date="2020-04" db="EMBL/GenBank/DDBJ databases">
        <authorList>
            <person name="Chiriac C."/>
            <person name="Salcher M."/>
            <person name="Ghai R."/>
            <person name="Kavagutti S V."/>
        </authorList>
    </citation>
    <scope>NUCLEOTIDE SEQUENCE</scope>
</reference>
<name>A0A6J5NNA0_9CAUD</name>
<feature type="transmembrane region" description="Helical" evidence="2">
    <location>
        <begin position="289"/>
        <end position="311"/>
    </location>
</feature>
<keyword evidence="2" id="KW-0472">Membrane</keyword>
<sequence>MASNIRVTLEVDSREFLAGVKQAETATRSFAQTSQQNLRSTEQGFTRITATAETLRERLLGLKTALIGLGFGALANSALQFAGSIKDLSDSTGIAIRDLTALSNALTTSGVAAEKLPEFITRFSNSLEDAAGNAGASLSAFEQLGVSLEDIGTRSTADVLMQTLQGLVDMGPGVERTARQVELFGKAGRTLDPEGLLNSFRAIRTSTEQYSAGLRAAAELSDQLGLAAQRLNIAFAAAFERPIAALSELLSGFNQNQRAMETVIVTMQAFGAVLAAVVGGAALLGLVRLGAYIATAFSGAAVALTAFGATAGTAMGIIARFTAVGRALSIIAAAGFGLYAAANIFEDFASTAVGALARVVEYIGEVQASLLNIPTQSLAAALRLIPESIRPEWLSSIAEFFGENGLGTPIQALVNRARAAREEFERLREISRGQQSAAIEVEVVGQREEEQGADISGALRAREQQRQSIARITEAFVDQNRQVLERIQLETSLVGISSDFAELERSSLELSERRNSAIDQLTERLRTLRQEEAFLIPVIEAQIAAIREQHAAQDEQLRNALRLRQAAEAADRIGIETARGAAELEAQRASLLGYSLTALERFNAAQAAGDFRNRTQEEIDLLREQAVRLDGVTASIQAMITQRQTEQQLLDLQSQFLGRQYTALEKLEQLRAQNPEQFARRTEAENQALRRQAELIDETTQRLRAQAFARDLSRQGEDFAQNLRDQMRMDTAFSETRRRSIQVEIDLQRQLQSVVREIQDRYGDEAQLSEERRQARQTEIDTAIQGFQRLRAEQQQLVAADQAQRETFGFGWDQAFGRYAAAARDRAQEAQTYFNTFTRGVEDAIVRFVQTGKLNFKDLANSLIAEFARIQTRRMLAGLLDLGSGLFTTGGETIPGRSLGGPVLAGSPYIVGERGPELFMPRTAGNIVPNNRLNTVQSQPQTTQVVYNIQAVDALSFRQMVARDPEFLYAVTERGRSSLPTRR</sequence>
<feature type="transmembrane region" description="Helical" evidence="2">
    <location>
        <begin position="323"/>
        <end position="342"/>
    </location>
</feature>
<feature type="transmembrane region" description="Helical" evidence="2">
    <location>
        <begin position="263"/>
        <end position="283"/>
    </location>
</feature>
<evidence type="ECO:0000259" key="3">
    <source>
        <dbReference type="Pfam" id="PF09718"/>
    </source>
</evidence>
<proteinExistence type="predicted"/>
<evidence type="ECO:0000313" key="4">
    <source>
        <dbReference type="EMBL" id="CAB4158635.1"/>
    </source>
</evidence>
<dbReference type="InterPro" id="IPR006431">
    <property type="entry name" value="Phage_tape_meas_C"/>
</dbReference>
<evidence type="ECO:0000256" key="1">
    <source>
        <dbReference type="SAM" id="Coils"/>
    </source>
</evidence>
<feature type="domain" description="Bacteriophage tail tape measure C-terminal" evidence="3">
    <location>
        <begin position="811"/>
        <end position="880"/>
    </location>
</feature>
<keyword evidence="1" id="KW-0175">Coiled coil</keyword>
<keyword evidence="2" id="KW-1133">Transmembrane helix</keyword>